<dbReference type="GO" id="GO:0005524">
    <property type="term" value="F:ATP binding"/>
    <property type="evidence" value="ECO:0007669"/>
    <property type="project" value="UniProtKB-KW"/>
</dbReference>
<dbReference type="SUPFAM" id="SSF55874">
    <property type="entry name" value="ATPase domain of HSP90 chaperone/DNA topoisomerase II/histidine kinase"/>
    <property type="match status" value="1"/>
</dbReference>
<comment type="caution">
    <text evidence="16">The sequence shown here is derived from an EMBL/GenBank/DDBJ whole genome shotgun (WGS) entry which is preliminary data.</text>
</comment>
<keyword evidence="6" id="KW-0808">Transferase</keyword>
<evidence type="ECO:0000256" key="9">
    <source>
        <dbReference type="ARBA" id="ARBA00022777"/>
    </source>
</evidence>
<keyword evidence="10" id="KW-0067">ATP-binding</keyword>
<keyword evidence="7 14" id="KW-0812">Transmembrane</keyword>
<dbReference type="Proteomes" id="UP000480854">
    <property type="component" value="Unassembled WGS sequence"/>
</dbReference>
<evidence type="ECO:0000256" key="14">
    <source>
        <dbReference type="SAM" id="Phobius"/>
    </source>
</evidence>
<keyword evidence="9 16" id="KW-0418">Kinase</keyword>
<evidence type="ECO:0000256" key="7">
    <source>
        <dbReference type="ARBA" id="ARBA00022692"/>
    </source>
</evidence>
<dbReference type="EMBL" id="QOKW01000008">
    <property type="protein sequence ID" value="KAA0680740.1"/>
    <property type="molecule type" value="Genomic_DNA"/>
</dbReference>
<evidence type="ECO:0000256" key="11">
    <source>
        <dbReference type="ARBA" id="ARBA00022989"/>
    </source>
</evidence>
<evidence type="ECO:0000256" key="6">
    <source>
        <dbReference type="ARBA" id="ARBA00022679"/>
    </source>
</evidence>
<keyword evidence="8" id="KW-0547">Nucleotide-binding</keyword>
<sequence length="532" mass="57063">MLVLSLAFLAAYLPIDWLTFIHPRPSLNITPWNPPAGLYMALLLWTGARGVPMIYATLVLADLVVRGHPASMPSLLLSNLFIVAGYGAAAHVLRRRVAINLALNRVRDVGWLVGITFLSAALVAPAFVGVFVLDGVLAAADLPTLAFQYWLGDAIGIAVVTPFLLILYRPGRAPAWSLPRMPSAAQTAAIAASLVIVFLPIGDGQFNLFYVLFLPLVWVAVSHGLSGAVLAALAIQSGLIAGLQAIGFPLHAVIYHQTLMLALAITALFLGALVSERSAIEVRLREHEAELAHIARLAVTGEMASALAHELNQPLLASISYARAAQRILESDDTAPRAQELINKAVIQAERAGEVIRGLRTFLRKGAPRLALEPAADIVRETLALVRADASYNRVQLRVDMVEPLPLVSCDRIQMEQVLLNLMHNSIEAIAAAGSPAREVILRVRATPPDGLIFEVEDTGPGVAPDMIDRLYSPFATTKPAGMGLGLPICRSIVEGHGGRLWLARTSARGSIFQVFVPAAHPDVHPSHEQAN</sequence>
<dbReference type="InterPro" id="IPR036097">
    <property type="entry name" value="HisK_dim/P_sf"/>
</dbReference>
<evidence type="ECO:0000256" key="4">
    <source>
        <dbReference type="ARBA" id="ARBA00022475"/>
    </source>
</evidence>
<feature type="transmembrane region" description="Helical" evidence="14">
    <location>
        <begin position="254"/>
        <end position="275"/>
    </location>
</feature>
<dbReference type="PRINTS" id="PR00344">
    <property type="entry name" value="BCTRLSENSOR"/>
</dbReference>
<feature type="transmembrane region" description="Helical" evidence="14">
    <location>
        <begin position="113"/>
        <end position="137"/>
    </location>
</feature>
<reference evidence="16 17" key="1">
    <citation type="submission" date="2018-07" db="EMBL/GenBank/DDBJ databases">
        <title>Genome sequence of Azospirillum sp. ATCC 49961.</title>
        <authorList>
            <person name="Sant'Anna F.H."/>
            <person name="Baldani J.I."/>
            <person name="Zilli J.E."/>
            <person name="Reis V.M."/>
            <person name="Hartmann A."/>
            <person name="Cruz L."/>
            <person name="de Souza E.M."/>
            <person name="de Oliveira Pedrosa F."/>
            <person name="Passaglia L.M.P."/>
        </authorList>
    </citation>
    <scope>NUCLEOTIDE SEQUENCE [LARGE SCALE GENOMIC DNA]</scope>
    <source>
        <strain evidence="16 17">ATCC 49961</strain>
    </source>
</reference>
<dbReference type="PANTHER" id="PTHR43065">
    <property type="entry name" value="SENSOR HISTIDINE KINASE"/>
    <property type="match status" value="1"/>
</dbReference>
<evidence type="ECO:0000313" key="16">
    <source>
        <dbReference type="EMBL" id="KAA0680740.1"/>
    </source>
</evidence>
<feature type="transmembrane region" description="Helical" evidence="14">
    <location>
        <begin position="183"/>
        <end position="201"/>
    </location>
</feature>
<dbReference type="InterPro" id="IPR036890">
    <property type="entry name" value="HATPase_C_sf"/>
</dbReference>
<comment type="catalytic activity">
    <reaction evidence="1">
        <text>ATP + protein L-histidine = ADP + protein N-phospho-L-histidine.</text>
        <dbReference type="EC" id="2.7.13.3"/>
    </reaction>
</comment>
<dbReference type="SMART" id="SM00387">
    <property type="entry name" value="HATPase_c"/>
    <property type="match status" value="1"/>
</dbReference>
<dbReference type="EC" id="2.7.13.3" evidence="3"/>
<dbReference type="AlphaFoldDB" id="A0A9W7NJU4"/>
<dbReference type="SUPFAM" id="SSF47384">
    <property type="entry name" value="Homodimeric domain of signal transducing histidine kinase"/>
    <property type="match status" value="1"/>
</dbReference>
<evidence type="ECO:0000256" key="2">
    <source>
        <dbReference type="ARBA" id="ARBA00004651"/>
    </source>
</evidence>
<feature type="transmembrane region" description="Helical" evidence="14">
    <location>
        <begin position="37"/>
        <end position="63"/>
    </location>
</feature>
<dbReference type="GO" id="GO:0000155">
    <property type="term" value="F:phosphorelay sensor kinase activity"/>
    <property type="evidence" value="ECO:0007669"/>
    <property type="project" value="InterPro"/>
</dbReference>
<dbReference type="InterPro" id="IPR004358">
    <property type="entry name" value="Sig_transdc_His_kin-like_C"/>
</dbReference>
<organism evidence="16 17">
    <name type="scientific">Roseomonas genomospecies 6</name>
    <dbReference type="NCBI Taxonomy" id="214106"/>
    <lineage>
        <taxon>Bacteria</taxon>
        <taxon>Pseudomonadati</taxon>
        <taxon>Pseudomonadota</taxon>
        <taxon>Alphaproteobacteria</taxon>
        <taxon>Acetobacterales</taxon>
        <taxon>Roseomonadaceae</taxon>
        <taxon>Roseomonas</taxon>
    </lineage>
</organism>
<keyword evidence="13 14" id="KW-0472">Membrane</keyword>
<dbReference type="InterPro" id="IPR005467">
    <property type="entry name" value="His_kinase_dom"/>
</dbReference>
<keyword evidence="5" id="KW-0597">Phosphoprotein</keyword>
<evidence type="ECO:0000256" key="8">
    <source>
        <dbReference type="ARBA" id="ARBA00022741"/>
    </source>
</evidence>
<evidence type="ECO:0000259" key="15">
    <source>
        <dbReference type="PROSITE" id="PS50109"/>
    </source>
</evidence>
<dbReference type="Gene3D" id="3.30.565.10">
    <property type="entry name" value="Histidine kinase-like ATPase, C-terminal domain"/>
    <property type="match status" value="1"/>
</dbReference>
<dbReference type="InterPro" id="IPR003594">
    <property type="entry name" value="HATPase_dom"/>
</dbReference>
<keyword evidence="11 14" id="KW-1133">Transmembrane helix</keyword>
<dbReference type="CDD" id="cd00082">
    <property type="entry name" value="HisKA"/>
    <property type="match status" value="1"/>
</dbReference>
<dbReference type="PROSITE" id="PS50109">
    <property type="entry name" value="HIS_KIN"/>
    <property type="match status" value="1"/>
</dbReference>
<proteinExistence type="predicted"/>
<keyword evidence="17" id="KW-1185">Reference proteome</keyword>
<comment type="subcellular location">
    <subcellularLocation>
        <location evidence="2">Cell membrane</location>
        <topology evidence="2">Multi-pass membrane protein</topology>
    </subcellularLocation>
</comment>
<evidence type="ECO:0000256" key="13">
    <source>
        <dbReference type="ARBA" id="ARBA00023136"/>
    </source>
</evidence>
<feature type="transmembrane region" description="Helical" evidence="14">
    <location>
        <begin position="149"/>
        <end position="168"/>
    </location>
</feature>
<evidence type="ECO:0000256" key="10">
    <source>
        <dbReference type="ARBA" id="ARBA00022840"/>
    </source>
</evidence>
<dbReference type="InterPro" id="IPR007895">
    <property type="entry name" value="MASE1"/>
</dbReference>
<dbReference type="Pfam" id="PF02518">
    <property type="entry name" value="HATPase_c"/>
    <property type="match status" value="1"/>
</dbReference>
<evidence type="ECO:0000256" key="1">
    <source>
        <dbReference type="ARBA" id="ARBA00000085"/>
    </source>
</evidence>
<evidence type="ECO:0000256" key="5">
    <source>
        <dbReference type="ARBA" id="ARBA00022553"/>
    </source>
</evidence>
<keyword evidence="4" id="KW-1003">Cell membrane</keyword>
<evidence type="ECO:0000313" key="17">
    <source>
        <dbReference type="Proteomes" id="UP000480854"/>
    </source>
</evidence>
<protein>
    <recommendedName>
        <fullName evidence="3">histidine kinase</fullName>
        <ecNumber evidence="3">2.7.13.3</ecNumber>
    </recommendedName>
</protein>
<dbReference type="PANTHER" id="PTHR43065:SF10">
    <property type="entry name" value="PEROXIDE STRESS-ACTIVATED HISTIDINE KINASE MAK3"/>
    <property type="match status" value="1"/>
</dbReference>
<dbReference type="Gene3D" id="1.10.287.130">
    <property type="match status" value="1"/>
</dbReference>
<dbReference type="InterPro" id="IPR003661">
    <property type="entry name" value="HisK_dim/P_dom"/>
</dbReference>
<gene>
    <name evidence="16" type="ORF">DS843_12965</name>
</gene>
<evidence type="ECO:0000256" key="12">
    <source>
        <dbReference type="ARBA" id="ARBA00023012"/>
    </source>
</evidence>
<keyword evidence="12" id="KW-0902">Two-component regulatory system</keyword>
<dbReference type="OrthoDB" id="9795133at2"/>
<dbReference type="Pfam" id="PF05231">
    <property type="entry name" value="MASE1"/>
    <property type="match status" value="1"/>
</dbReference>
<feature type="domain" description="Histidine kinase" evidence="15">
    <location>
        <begin position="306"/>
        <end position="521"/>
    </location>
</feature>
<dbReference type="Pfam" id="PF00512">
    <property type="entry name" value="HisKA"/>
    <property type="match status" value="1"/>
</dbReference>
<evidence type="ECO:0000256" key="3">
    <source>
        <dbReference type="ARBA" id="ARBA00012438"/>
    </source>
</evidence>
<dbReference type="GO" id="GO:0005886">
    <property type="term" value="C:plasma membrane"/>
    <property type="evidence" value="ECO:0007669"/>
    <property type="project" value="UniProtKB-SubCell"/>
</dbReference>
<accession>A0A9W7NJU4</accession>
<name>A0A9W7NJU4_9PROT</name>
<dbReference type="RefSeq" id="WP_149469315.1">
    <property type="nucleotide sequence ID" value="NZ_QOKW01000008.1"/>
</dbReference>
<dbReference type="SMART" id="SM00388">
    <property type="entry name" value="HisKA"/>
    <property type="match status" value="1"/>
</dbReference>